<sequence>MKIWFKRILLGLLVALIAALAAFAVFLLTFNPNSYKSKLEDLVYSKYHRTLTVGGDIQLSLFPRIGLSLQDISLSDRDSKNIFASIDSARFAVAIWPLLSNRFVVDHVSVSGLKAWVARDKEGAYNFEDLTAGASSPAVDTGAPADSGSQPGSVVAVTSPVGRADLQIDIAGLDIKDGEIHLRDERKGHSARLVKLQVNTGRMTLDQPFDVAIRGNLIGEHPASDAAIEGQALFKFDSVQRSYSAQKLNLQVTGRLGDLQAKTATLKGNLAYNAMTRLLNAGNLELNVQGDLGGEQPIKGLELSLVVPKLRMDRSRSELNIEKLSLRSKGNFPTQAFDIALDAPQLSISPEAAKGEAVSGSIKLSGSSVIGLSLGASGLGGNADNLTLKELKVDGGIKQDNRMVRVNLSSPAQWDALKGQGTLSAIKGDVKIEHAVAPPRTFEFPLIGSLHLDLLKDTLNSEISAVLNGRPLNFNVKATELNDPKVQFALQSEGLDLDKLFPPEPPAKPEAKPEAKAEAKPETKPETKPEAKPEAKPAAKPDAKAEAKPDANAAGKPAQPETEAKAGAKPPAKRDAAQSAAKPAAPAAAPSGGKAAASSGAKAGAATAANPQDKGAAASAPEKPAATAAAPAAKAPAAAPRADTTLDLSFLDSLDLTGSVKVGEIKGRGIEAKNFGVSVKAAKGKLELSKMTADLYGGKLSGKINADSSNAMAGQIALENVAVGPMLKGLTGTEHISGTGTLKLNLASKGNTVAALTAGLGGTAQALVRDGAIQGIDVERTLAQVAGVLQSLMNEQVPDLSGKFQPGSETRFTSLDANVAFERGIGQIKKLDLNSPAVRVTQGSPASVNLINSTLDLAADVRIVNASKAGKEQFADLQGVTVPVHISGPFDALSYQVQWKAISGKLARQAIQNGLLNLISKPPASGEQNAAPTKSDAVKSLGNALKGLLGK</sequence>
<name>A0A366H2M2_9BURK</name>
<dbReference type="OrthoDB" id="9766390at2"/>
<keyword evidence="4" id="KW-1185">Reference proteome</keyword>
<evidence type="ECO:0000313" key="3">
    <source>
        <dbReference type="EMBL" id="RBP35025.1"/>
    </source>
</evidence>
<dbReference type="RefSeq" id="WP_113935251.1">
    <property type="nucleotide sequence ID" value="NZ_JACCEU010000017.1"/>
</dbReference>
<evidence type="ECO:0000256" key="1">
    <source>
        <dbReference type="SAM" id="MobiDB-lite"/>
    </source>
</evidence>
<feature type="compositionally biased region" description="Basic and acidic residues" evidence="1">
    <location>
        <begin position="562"/>
        <end position="576"/>
    </location>
</feature>
<dbReference type="InterPro" id="IPR052894">
    <property type="entry name" value="AsmA-related"/>
</dbReference>
<comment type="caution">
    <text evidence="3">The sequence shown here is derived from an EMBL/GenBank/DDBJ whole genome shotgun (WGS) entry which is preliminary data.</text>
</comment>
<gene>
    <name evidence="3" type="ORF">DFR37_12226</name>
</gene>
<dbReference type="GO" id="GO:0005886">
    <property type="term" value="C:plasma membrane"/>
    <property type="evidence" value="ECO:0007669"/>
    <property type="project" value="TreeGrafter"/>
</dbReference>
<dbReference type="GO" id="GO:0090313">
    <property type="term" value="P:regulation of protein targeting to membrane"/>
    <property type="evidence" value="ECO:0007669"/>
    <property type="project" value="TreeGrafter"/>
</dbReference>
<dbReference type="PANTHER" id="PTHR30441">
    <property type="entry name" value="DUF748 DOMAIN-CONTAINING PROTEIN"/>
    <property type="match status" value="1"/>
</dbReference>
<dbReference type="AlphaFoldDB" id="A0A366H2M2"/>
<feature type="compositionally biased region" description="Low complexity" evidence="1">
    <location>
        <begin position="577"/>
        <end position="609"/>
    </location>
</feature>
<dbReference type="PANTHER" id="PTHR30441:SF4">
    <property type="entry name" value="PROTEIN ASMA"/>
    <property type="match status" value="1"/>
</dbReference>
<reference evidence="3 4" key="1">
    <citation type="submission" date="2018-06" db="EMBL/GenBank/DDBJ databases">
        <title>Genomic Encyclopedia of Type Strains, Phase IV (KMG-IV): sequencing the most valuable type-strain genomes for metagenomic binning, comparative biology and taxonomic classification.</title>
        <authorList>
            <person name="Goeker M."/>
        </authorList>
    </citation>
    <scope>NUCLEOTIDE SEQUENCE [LARGE SCALE GENOMIC DNA]</scope>
    <source>
        <strain evidence="3 4">DSM 25520</strain>
    </source>
</reference>
<dbReference type="InterPro" id="IPR007844">
    <property type="entry name" value="AsmA"/>
</dbReference>
<dbReference type="Proteomes" id="UP000253628">
    <property type="component" value="Unassembled WGS sequence"/>
</dbReference>
<organism evidence="3 4">
    <name type="scientific">Eoetvoesiella caeni</name>
    <dbReference type="NCBI Taxonomy" id="645616"/>
    <lineage>
        <taxon>Bacteria</taxon>
        <taxon>Pseudomonadati</taxon>
        <taxon>Pseudomonadota</taxon>
        <taxon>Betaproteobacteria</taxon>
        <taxon>Burkholderiales</taxon>
        <taxon>Alcaligenaceae</taxon>
        <taxon>Eoetvoesiella</taxon>
    </lineage>
</organism>
<evidence type="ECO:0000313" key="4">
    <source>
        <dbReference type="Proteomes" id="UP000253628"/>
    </source>
</evidence>
<feature type="region of interest" description="Disordered" evidence="1">
    <location>
        <begin position="497"/>
        <end position="642"/>
    </location>
</feature>
<proteinExistence type="predicted"/>
<feature type="compositionally biased region" description="Low complexity" evidence="1">
    <location>
        <begin position="616"/>
        <end position="642"/>
    </location>
</feature>
<feature type="domain" description="AsmA" evidence="2">
    <location>
        <begin position="610"/>
        <end position="829"/>
    </location>
</feature>
<evidence type="ECO:0000259" key="2">
    <source>
        <dbReference type="Pfam" id="PF05170"/>
    </source>
</evidence>
<feature type="domain" description="AsmA" evidence="2">
    <location>
        <begin position="8"/>
        <end position="520"/>
    </location>
</feature>
<dbReference type="Pfam" id="PF05170">
    <property type="entry name" value="AsmA"/>
    <property type="match status" value="2"/>
</dbReference>
<feature type="compositionally biased region" description="Basic and acidic residues" evidence="1">
    <location>
        <begin position="497"/>
        <end position="549"/>
    </location>
</feature>
<accession>A0A366H2M2</accession>
<protein>
    <submittedName>
        <fullName evidence="3">AsmA-like protein</fullName>
    </submittedName>
</protein>
<dbReference type="EMBL" id="QNRQ01000022">
    <property type="protein sequence ID" value="RBP35025.1"/>
    <property type="molecule type" value="Genomic_DNA"/>
</dbReference>